<dbReference type="InterPro" id="IPR015324">
    <property type="entry name" value="Ribosomal_Rsm22-like"/>
</dbReference>
<sequence length="481" mass="57276">MLKAKNVHLGLKSRLFNKLVKQTKKSDKVKLNEYFPIVPRKSTSNLKDLKNHTVAFNHNWKLNHTIQDDLIDINLRKYPGKFSQKTLDIPLEMEFNFLNILKEYPRKQLIRDCTKFSNKLWNYRMPPDETIFQKMKLSIELRLKEKYKHVKFVNESEKIKHENFLKSETIRRLNSSLNRCIPVNLDKKYNVIQYAFNRAQYEYTSVYRVLNEIKLRCKDFKPITFLDFKSVLNTPIWAATKVWPDQFTEFVSIEGTKNMADVTYYTMMKPESNEANIDYIYRRKYLPSTTRKYDIVCANFSLSRDIENKDKFTKLRKLWETTEHFLILIENGSKAGFEMMLEFREYMLRSVMQKEHGHIFAPCPHQQKCPQLDRNKLHICGFNSKFSNFQKKHDDKTASYMVFRKGPIKHIPLPRLTLSAKRKKQTTCFQCCSSNGKLQGVILTKNRHDRKLLQCSRYAKMGDTLPMENCIIEKKYNKLKN</sequence>
<dbReference type="OrthoDB" id="421327at2759"/>
<evidence type="ECO:0000256" key="1">
    <source>
        <dbReference type="ARBA" id="ARBA00004173"/>
    </source>
</evidence>
<organism evidence="8 9">
    <name type="scientific">Intoshia linei</name>
    <dbReference type="NCBI Taxonomy" id="1819745"/>
    <lineage>
        <taxon>Eukaryota</taxon>
        <taxon>Metazoa</taxon>
        <taxon>Spiralia</taxon>
        <taxon>Lophotrochozoa</taxon>
        <taxon>Mesozoa</taxon>
        <taxon>Orthonectida</taxon>
        <taxon>Rhopaluridae</taxon>
        <taxon>Intoshia</taxon>
    </lineage>
</organism>
<keyword evidence="8" id="KW-0489">Methyltransferase</keyword>
<evidence type="ECO:0000256" key="3">
    <source>
        <dbReference type="ARBA" id="ARBA00022946"/>
    </source>
</evidence>
<evidence type="ECO:0000256" key="2">
    <source>
        <dbReference type="ARBA" id="ARBA00022723"/>
    </source>
</evidence>
<evidence type="ECO:0000256" key="5">
    <source>
        <dbReference type="ARBA" id="ARBA00023014"/>
    </source>
</evidence>
<gene>
    <name evidence="8" type="ORF">A3Q56_05105</name>
</gene>
<evidence type="ECO:0000256" key="7">
    <source>
        <dbReference type="ARBA" id="ARBA00045681"/>
    </source>
</evidence>
<comment type="caution">
    <text evidence="8">The sequence shown here is derived from an EMBL/GenBank/DDBJ whole genome shotgun (WGS) entry which is preliminary data.</text>
</comment>
<dbReference type="EMBL" id="LWCA01000724">
    <property type="protein sequence ID" value="OAF67200.1"/>
    <property type="molecule type" value="Genomic_DNA"/>
</dbReference>
<dbReference type="GO" id="GO:0046872">
    <property type="term" value="F:metal ion binding"/>
    <property type="evidence" value="ECO:0007669"/>
    <property type="project" value="UniProtKB-KW"/>
</dbReference>
<comment type="subcellular location">
    <subcellularLocation>
        <location evidence="1">Mitochondrion</location>
    </subcellularLocation>
</comment>
<evidence type="ECO:0000256" key="6">
    <source>
        <dbReference type="ARBA" id="ARBA00023128"/>
    </source>
</evidence>
<dbReference type="InterPro" id="IPR052571">
    <property type="entry name" value="Mt_RNA_Methyltransferase"/>
</dbReference>
<dbReference type="GO" id="GO:0006412">
    <property type="term" value="P:translation"/>
    <property type="evidence" value="ECO:0007669"/>
    <property type="project" value="InterPro"/>
</dbReference>
<dbReference type="GO" id="GO:0008168">
    <property type="term" value="F:methyltransferase activity"/>
    <property type="evidence" value="ECO:0007669"/>
    <property type="project" value="UniProtKB-KW"/>
</dbReference>
<dbReference type="PANTHER" id="PTHR13184:SF5">
    <property type="entry name" value="METHYLTRANSFERASE-LIKE PROTEIN 17, MITOCHONDRIAL"/>
    <property type="match status" value="1"/>
</dbReference>
<dbReference type="GO" id="GO:0051536">
    <property type="term" value="F:iron-sulfur cluster binding"/>
    <property type="evidence" value="ECO:0007669"/>
    <property type="project" value="UniProtKB-KW"/>
</dbReference>
<evidence type="ECO:0000256" key="4">
    <source>
        <dbReference type="ARBA" id="ARBA00023004"/>
    </source>
</evidence>
<dbReference type="GO" id="GO:0032259">
    <property type="term" value="P:methylation"/>
    <property type="evidence" value="ECO:0007669"/>
    <property type="project" value="UniProtKB-KW"/>
</dbReference>
<accession>A0A177AZA7</accession>
<dbReference type="Pfam" id="PF09243">
    <property type="entry name" value="Rsm22"/>
    <property type="match status" value="1"/>
</dbReference>
<keyword evidence="9" id="KW-1185">Reference proteome</keyword>
<dbReference type="GO" id="GO:0003735">
    <property type="term" value="F:structural constituent of ribosome"/>
    <property type="evidence" value="ECO:0007669"/>
    <property type="project" value="TreeGrafter"/>
</dbReference>
<dbReference type="GO" id="GO:0005763">
    <property type="term" value="C:mitochondrial small ribosomal subunit"/>
    <property type="evidence" value="ECO:0007669"/>
    <property type="project" value="TreeGrafter"/>
</dbReference>
<dbReference type="Proteomes" id="UP000078046">
    <property type="component" value="Unassembled WGS sequence"/>
</dbReference>
<keyword evidence="3" id="KW-0809">Transit peptide</keyword>
<keyword evidence="6" id="KW-0496">Mitochondrion</keyword>
<keyword evidence="5" id="KW-0411">Iron-sulfur</keyword>
<keyword evidence="8" id="KW-0808">Transferase</keyword>
<reference evidence="8 9" key="1">
    <citation type="submission" date="2016-04" db="EMBL/GenBank/DDBJ databases">
        <title>The genome of Intoshia linei affirms orthonectids as highly simplified spiralians.</title>
        <authorList>
            <person name="Mikhailov K.V."/>
            <person name="Slusarev G.S."/>
            <person name="Nikitin M.A."/>
            <person name="Logacheva M.D."/>
            <person name="Penin A."/>
            <person name="Aleoshin V."/>
            <person name="Panchin Y.V."/>
        </authorList>
    </citation>
    <scope>NUCLEOTIDE SEQUENCE [LARGE SCALE GENOMIC DNA]</scope>
    <source>
        <strain evidence="8">Intl2013</strain>
        <tissue evidence="8">Whole animal</tissue>
    </source>
</reference>
<proteinExistence type="predicted"/>
<evidence type="ECO:0000313" key="8">
    <source>
        <dbReference type="EMBL" id="OAF67200.1"/>
    </source>
</evidence>
<dbReference type="AlphaFoldDB" id="A0A177AZA7"/>
<dbReference type="PANTHER" id="PTHR13184">
    <property type="entry name" value="37S RIBOSOMAL PROTEIN S22"/>
    <property type="match status" value="1"/>
</dbReference>
<protein>
    <submittedName>
        <fullName evidence="8">Methyltransferase 11 domain-containing protein 1</fullName>
    </submittedName>
</protein>
<name>A0A177AZA7_9BILA</name>
<comment type="function">
    <text evidence="7">Mitochondrial ribosome (mitoribosome) assembly factor. Binds at the interface of the head and body domains of the mitochondrial small ribosomal subunit (mt-SSU), occluding the mRNA channel and preventing compaction of the head domain towards the body. Probable inactive methyltransferase: retains the characteristic folding and ability to bind S-adenosyl-L-methionine, but it probably lost its methyltransferase activity.</text>
</comment>
<keyword evidence="2" id="KW-0479">Metal-binding</keyword>
<evidence type="ECO:0000313" key="9">
    <source>
        <dbReference type="Proteomes" id="UP000078046"/>
    </source>
</evidence>
<keyword evidence="4" id="KW-0408">Iron</keyword>